<dbReference type="AlphaFoldDB" id="A0A558A2X6"/>
<comment type="similarity">
    <text evidence="1">Belongs to the CdaR family.</text>
</comment>
<evidence type="ECO:0000313" key="5">
    <source>
        <dbReference type="EMBL" id="TVT18615.1"/>
    </source>
</evidence>
<sequence length="377" mass="40482">MNIAEVAARASRDAGGVSPALLEGYLEMLDRVSRTGRRVARDELDSRRALGAAAAEQGVPLRALVDLYLSANWLCWGALPAVAIAAGAEQLRGVAEAVLRATDDVVVALADGYDQAQRLQVRQEEAERREFIDDLLYGRGDLGRLAERAEHFGLRLAGSYLVAAARAGNPFTDGDATTRRVESALLGRFDIRDVLITAKDGLLLCIAPGTAADVPAEFARQVELLLTGERDWQIGVGRPHPGPGGILRSYEEARTALELAGSLGLTAHVLDAAELLVFQVLYRDRAAIVDLVETVLSPLEGTRGGARPLLDTLSAYFATGGVAAETARQLFLSVRAVTYRLDRVRHLTGYDPREPSQRFTLEAAVLGARLLGWPAGP</sequence>
<dbReference type="Pfam" id="PF17853">
    <property type="entry name" value="GGDEF_2"/>
    <property type="match status" value="1"/>
</dbReference>
<evidence type="ECO:0000259" key="3">
    <source>
        <dbReference type="Pfam" id="PF14361"/>
    </source>
</evidence>
<dbReference type="InterPro" id="IPR025751">
    <property type="entry name" value="RsbRD_N_dom"/>
</dbReference>
<evidence type="ECO:0000313" key="6">
    <source>
        <dbReference type="Proteomes" id="UP000318578"/>
    </source>
</evidence>
<dbReference type="Gene3D" id="1.10.10.2840">
    <property type="entry name" value="PucR C-terminal helix-turn-helix domain"/>
    <property type="match status" value="1"/>
</dbReference>
<dbReference type="Pfam" id="PF14361">
    <property type="entry name" value="RsbRD_N"/>
    <property type="match status" value="1"/>
</dbReference>
<feature type="domain" description="CdaR GGDEF-like" evidence="4">
    <location>
        <begin position="139"/>
        <end position="259"/>
    </location>
</feature>
<feature type="domain" description="RsbT co-antagonist protein RsbRD N-terminal" evidence="3">
    <location>
        <begin position="8"/>
        <end position="128"/>
    </location>
</feature>
<dbReference type="InterPro" id="IPR041522">
    <property type="entry name" value="CdaR_GGDEF"/>
</dbReference>
<accession>A0A558A2X6</accession>
<dbReference type="RefSeq" id="WP_144642745.1">
    <property type="nucleotide sequence ID" value="NZ_BNAX01000005.1"/>
</dbReference>
<dbReference type="PANTHER" id="PTHR33744:SF1">
    <property type="entry name" value="DNA-BINDING TRANSCRIPTIONAL ACTIVATOR ADER"/>
    <property type="match status" value="1"/>
</dbReference>
<protein>
    <submittedName>
        <fullName evidence="5">PucR family transcriptional regulator</fullName>
    </submittedName>
</protein>
<proteinExistence type="inferred from homology"/>
<dbReference type="OrthoDB" id="5241664at2"/>
<evidence type="ECO:0000256" key="1">
    <source>
        <dbReference type="ARBA" id="ARBA00006754"/>
    </source>
</evidence>
<keyword evidence="6" id="KW-1185">Reference proteome</keyword>
<dbReference type="Pfam" id="PF13556">
    <property type="entry name" value="HTH_30"/>
    <property type="match status" value="1"/>
</dbReference>
<gene>
    <name evidence="5" type="ORF">FNH06_27130</name>
</gene>
<dbReference type="InterPro" id="IPR025736">
    <property type="entry name" value="PucR_C-HTH_dom"/>
</dbReference>
<dbReference type="InterPro" id="IPR051448">
    <property type="entry name" value="CdaR-like_regulators"/>
</dbReference>
<dbReference type="InterPro" id="IPR042070">
    <property type="entry name" value="PucR_C-HTH_sf"/>
</dbReference>
<feature type="domain" description="PucR C-terminal helix-turn-helix" evidence="2">
    <location>
        <begin position="309"/>
        <end position="365"/>
    </location>
</feature>
<evidence type="ECO:0000259" key="2">
    <source>
        <dbReference type="Pfam" id="PF13556"/>
    </source>
</evidence>
<comment type="caution">
    <text evidence="5">The sequence shown here is derived from an EMBL/GenBank/DDBJ whole genome shotgun (WGS) entry which is preliminary data.</text>
</comment>
<name>A0A558A2X6_9PSEU</name>
<organism evidence="5 6">
    <name type="scientific">Amycolatopsis acidiphila</name>
    <dbReference type="NCBI Taxonomy" id="715473"/>
    <lineage>
        <taxon>Bacteria</taxon>
        <taxon>Bacillati</taxon>
        <taxon>Actinomycetota</taxon>
        <taxon>Actinomycetes</taxon>
        <taxon>Pseudonocardiales</taxon>
        <taxon>Pseudonocardiaceae</taxon>
        <taxon>Amycolatopsis</taxon>
    </lineage>
</organism>
<evidence type="ECO:0000259" key="4">
    <source>
        <dbReference type="Pfam" id="PF17853"/>
    </source>
</evidence>
<dbReference type="Proteomes" id="UP000318578">
    <property type="component" value="Unassembled WGS sequence"/>
</dbReference>
<reference evidence="5 6" key="1">
    <citation type="submission" date="2019-07" db="EMBL/GenBank/DDBJ databases">
        <title>New species of Amycolatopsis and Streptomyces.</title>
        <authorList>
            <person name="Duangmal K."/>
            <person name="Teo W.F.A."/>
            <person name="Lipun K."/>
        </authorList>
    </citation>
    <scope>NUCLEOTIDE SEQUENCE [LARGE SCALE GENOMIC DNA]</scope>
    <source>
        <strain evidence="5 6">JCM 30562</strain>
    </source>
</reference>
<dbReference type="EMBL" id="VJZA01000058">
    <property type="protein sequence ID" value="TVT18615.1"/>
    <property type="molecule type" value="Genomic_DNA"/>
</dbReference>
<dbReference type="PANTHER" id="PTHR33744">
    <property type="entry name" value="CARBOHYDRATE DIACID REGULATOR"/>
    <property type="match status" value="1"/>
</dbReference>